<keyword evidence="4 7" id="KW-0238">DNA-binding</keyword>
<dbReference type="Pfam" id="PF00072">
    <property type="entry name" value="Response_reg"/>
    <property type="match status" value="1"/>
</dbReference>
<evidence type="ECO:0000256" key="2">
    <source>
        <dbReference type="ARBA" id="ARBA00023012"/>
    </source>
</evidence>
<evidence type="ECO:0000256" key="7">
    <source>
        <dbReference type="PROSITE-ProRule" id="PRU01091"/>
    </source>
</evidence>
<evidence type="ECO:0000256" key="3">
    <source>
        <dbReference type="ARBA" id="ARBA00023015"/>
    </source>
</evidence>
<dbReference type="Gene3D" id="3.40.50.2300">
    <property type="match status" value="1"/>
</dbReference>
<dbReference type="InterPro" id="IPR001789">
    <property type="entry name" value="Sig_transdc_resp-reg_receiver"/>
</dbReference>
<dbReference type="Gene3D" id="6.10.250.690">
    <property type="match status" value="1"/>
</dbReference>
<evidence type="ECO:0000259" key="8">
    <source>
        <dbReference type="PROSITE" id="PS50110"/>
    </source>
</evidence>
<proteinExistence type="predicted"/>
<keyword evidence="5" id="KW-0804">Transcription</keyword>
<feature type="DNA-binding region" description="OmpR/PhoB-type" evidence="7">
    <location>
        <begin position="127"/>
        <end position="220"/>
    </location>
</feature>
<dbReference type="InterPro" id="IPR001867">
    <property type="entry name" value="OmpR/PhoB-type_DNA-bd"/>
</dbReference>
<dbReference type="SMART" id="SM00862">
    <property type="entry name" value="Trans_reg_C"/>
    <property type="match status" value="1"/>
</dbReference>
<name>A0ABQ4K7B5_9BACI</name>
<dbReference type="RefSeq" id="WP_306419651.1">
    <property type="nucleotide sequence ID" value="NZ_BOQT01000010.1"/>
</dbReference>
<dbReference type="PROSITE" id="PS50110">
    <property type="entry name" value="RESPONSE_REGULATORY"/>
    <property type="match status" value="1"/>
</dbReference>
<keyword evidence="1 6" id="KW-0597">Phosphoprotein</keyword>
<keyword evidence="2" id="KW-0902">Two-component regulatory system</keyword>
<feature type="modified residue" description="4-aspartylphosphate" evidence="6">
    <location>
        <position position="52"/>
    </location>
</feature>
<evidence type="ECO:0000256" key="4">
    <source>
        <dbReference type="ARBA" id="ARBA00023125"/>
    </source>
</evidence>
<dbReference type="InterPro" id="IPR039420">
    <property type="entry name" value="WalR-like"/>
</dbReference>
<dbReference type="SMART" id="SM00448">
    <property type="entry name" value="REC"/>
    <property type="match status" value="1"/>
</dbReference>
<sequence length="224" mass="25366">MKKVLVVEDETKLAMIINEFLKGEGYEVEVAEDGLKGLQLAAKINPDIVLLDWMLPELSGIEVCRKLREMGQYGIIMITAKAEETDKIIGLGVGADDYMVKPFSLREMSARIQSLLRRMSLPETTPDTIRSFGSLEISPVSHQVRLDGKEIMLTPTEYKILEFLSASPSQVFSREQILQHVFNDEEIIDVRTVDAHISKLRKKVNGYIQTVYGFGYRFGVNDEH</sequence>
<evidence type="ECO:0000313" key="11">
    <source>
        <dbReference type="Proteomes" id="UP000680279"/>
    </source>
</evidence>
<feature type="domain" description="OmpR/PhoB-type" evidence="9">
    <location>
        <begin position="127"/>
        <end position="220"/>
    </location>
</feature>
<dbReference type="PROSITE" id="PS51755">
    <property type="entry name" value="OMPR_PHOB"/>
    <property type="match status" value="1"/>
</dbReference>
<feature type="domain" description="Response regulatory" evidence="8">
    <location>
        <begin position="3"/>
        <end position="116"/>
    </location>
</feature>
<dbReference type="Gene3D" id="1.10.10.10">
    <property type="entry name" value="Winged helix-like DNA-binding domain superfamily/Winged helix DNA-binding domain"/>
    <property type="match status" value="1"/>
</dbReference>
<dbReference type="CDD" id="cd17574">
    <property type="entry name" value="REC_OmpR"/>
    <property type="match status" value="1"/>
</dbReference>
<dbReference type="PANTHER" id="PTHR48111:SF1">
    <property type="entry name" value="TWO-COMPONENT RESPONSE REGULATOR ORR33"/>
    <property type="match status" value="1"/>
</dbReference>
<evidence type="ECO:0000256" key="6">
    <source>
        <dbReference type="PROSITE-ProRule" id="PRU00169"/>
    </source>
</evidence>
<reference evidence="10 11" key="1">
    <citation type="submission" date="2021-03" db="EMBL/GenBank/DDBJ databases">
        <title>Antimicrobial resistance genes in bacteria isolated from Japanese honey, and their potential for conferring macrolide and lincosamide resistance in the American foulbrood pathogen Paenibacillus larvae.</title>
        <authorList>
            <person name="Okamoto M."/>
            <person name="Kumagai M."/>
            <person name="Kanamori H."/>
            <person name="Takamatsu D."/>
        </authorList>
    </citation>
    <scope>NUCLEOTIDE SEQUENCE [LARGE SCALE GENOMIC DNA]</scope>
    <source>
        <strain evidence="10 11">J1TS3</strain>
    </source>
</reference>
<dbReference type="InterPro" id="IPR036388">
    <property type="entry name" value="WH-like_DNA-bd_sf"/>
</dbReference>
<dbReference type="GO" id="GO:0003677">
    <property type="term" value="F:DNA binding"/>
    <property type="evidence" value="ECO:0007669"/>
    <property type="project" value="UniProtKB-KW"/>
</dbReference>
<comment type="caution">
    <text evidence="10">The sequence shown here is derived from an EMBL/GenBank/DDBJ whole genome shotgun (WGS) entry which is preliminary data.</text>
</comment>
<protein>
    <submittedName>
        <fullName evidence="10">DNA-binding response regulator</fullName>
    </submittedName>
</protein>
<dbReference type="Proteomes" id="UP000680279">
    <property type="component" value="Unassembled WGS sequence"/>
</dbReference>
<accession>A0ABQ4K7B5</accession>
<keyword evidence="11" id="KW-1185">Reference proteome</keyword>
<dbReference type="SUPFAM" id="SSF52172">
    <property type="entry name" value="CheY-like"/>
    <property type="match status" value="1"/>
</dbReference>
<evidence type="ECO:0000313" key="10">
    <source>
        <dbReference type="EMBL" id="GIN21622.1"/>
    </source>
</evidence>
<keyword evidence="3" id="KW-0805">Transcription regulation</keyword>
<evidence type="ECO:0000256" key="5">
    <source>
        <dbReference type="ARBA" id="ARBA00023163"/>
    </source>
</evidence>
<dbReference type="CDD" id="cd00383">
    <property type="entry name" value="trans_reg_C"/>
    <property type="match status" value="1"/>
</dbReference>
<dbReference type="PANTHER" id="PTHR48111">
    <property type="entry name" value="REGULATOR OF RPOS"/>
    <property type="match status" value="1"/>
</dbReference>
<dbReference type="Pfam" id="PF00486">
    <property type="entry name" value="Trans_reg_C"/>
    <property type="match status" value="1"/>
</dbReference>
<evidence type="ECO:0000256" key="1">
    <source>
        <dbReference type="ARBA" id="ARBA00022553"/>
    </source>
</evidence>
<dbReference type="EMBL" id="BOQT01000010">
    <property type="protein sequence ID" value="GIN21622.1"/>
    <property type="molecule type" value="Genomic_DNA"/>
</dbReference>
<evidence type="ECO:0000259" key="9">
    <source>
        <dbReference type="PROSITE" id="PS51755"/>
    </source>
</evidence>
<organism evidence="10 11">
    <name type="scientific">Siminovitchia fordii</name>
    <dbReference type="NCBI Taxonomy" id="254759"/>
    <lineage>
        <taxon>Bacteria</taxon>
        <taxon>Bacillati</taxon>
        <taxon>Bacillota</taxon>
        <taxon>Bacilli</taxon>
        <taxon>Bacillales</taxon>
        <taxon>Bacillaceae</taxon>
        <taxon>Siminovitchia</taxon>
    </lineage>
</organism>
<dbReference type="InterPro" id="IPR011006">
    <property type="entry name" value="CheY-like_superfamily"/>
</dbReference>
<gene>
    <name evidence="10" type="primary">phoB_2</name>
    <name evidence="10" type="ORF">J1TS3_27560</name>
</gene>